<dbReference type="InterPro" id="IPR000073">
    <property type="entry name" value="AB_hydrolase_1"/>
</dbReference>
<accession>A0A2D6YKR1</accession>
<reference evidence="3" key="1">
    <citation type="submission" date="2017-09" db="EMBL/GenBank/DDBJ databases">
        <title>The Reconstruction of 2,631 Draft Metagenome-Assembled Genomes from the Global Oceans.</title>
        <authorList>
            <person name="Tully B.J."/>
            <person name="Graham E.D."/>
            <person name="Heidelberg J.F."/>
        </authorList>
    </citation>
    <scope>NUCLEOTIDE SEQUENCE [LARGE SCALE GENOMIC DNA]</scope>
</reference>
<proteinExistence type="predicted"/>
<dbReference type="Proteomes" id="UP000226525">
    <property type="component" value="Unassembled WGS sequence"/>
</dbReference>
<dbReference type="EMBL" id="NZEX01000110">
    <property type="protein sequence ID" value="MAH63740.1"/>
    <property type="molecule type" value="Genomic_DNA"/>
</dbReference>
<name>A0A2D6YKR1_9DELT</name>
<feature type="domain" description="AB hydrolase-1" evidence="1">
    <location>
        <begin position="11"/>
        <end position="250"/>
    </location>
</feature>
<dbReference type="InterPro" id="IPR029058">
    <property type="entry name" value="AB_hydrolase_fold"/>
</dbReference>
<dbReference type="SUPFAM" id="SSF53474">
    <property type="entry name" value="alpha/beta-Hydrolases"/>
    <property type="match status" value="1"/>
</dbReference>
<evidence type="ECO:0000259" key="1">
    <source>
        <dbReference type="Pfam" id="PF12697"/>
    </source>
</evidence>
<dbReference type="Gene3D" id="3.40.50.1820">
    <property type="entry name" value="alpha/beta hydrolase"/>
    <property type="match status" value="1"/>
</dbReference>
<dbReference type="Pfam" id="PF12697">
    <property type="entry name" value="Abhydrolase_6"/>
    <property type="match status" value="1"/>
</dbReference>
<evidence type="ECO:0000313" key="3">
    <source>
        <dbReference type="Proteomes" id="UP000226525"/>
    </source>
</evidence>
<protein>
    <recommendedName>
        <fullName evidence="1">AB hydrolase-1 domain-containing protein</fullName>
    </recommendedName>
</protein>
<dbReference type="AlphaFoldDB" id="A0A2D6YKR1"/>
<gene>
    <name evidence="2" type="ORF">CMN54_09910</name>
</gene>
<organism evidence="2 3">
    <name type="scientific">SAR324 cluster bacterium</name>
    <dbReference type="NCBI Taxonomy" id="2024889"/>
    <lineage>
        <taxon>Bacteria</taxon>
        <taxon>Deltaproteobacteria</taxon>
        <taxon>SAR324 cluster</taxon>
    </lineage>
</organism>
<comment type="caution">
    <text evidence="2">The sequence shown here is derived from an EMBL/GenBank/DDBJ whole genome shotgun (WGS) entry which is preliminary data.</text>
</comment>
<evidence type="ECO:0000313" key="2">
    <source>
        <dbReference type="EMBL" id="MAH63740.1"/>
    </source>
</evidence>
<sequence>MTDQPLRKLEFLHANGFPASSYRRLFQNFKDFDVHFVESLGQFERGLPQDWESIADQVLTQMNSHQPSVGVGHSLGAVVLLYAAEQRPEAFTNIILLDPPLFSFSKRASLWLLKKFGKMDRVTPARTTLRRREAFSSHLEAFDQLRKRSFFRKFSDEVLSDYVSNGFIEQADGVKLRIPKDLEYHLFQTIPLHFSKSWKGLKGHLVFASDKGVLQQSDRNELRRSLPGFQHTAVSGGHMFPLEQPEKTAEIIKKLINSRN</sequence>